<sequence>MKQDLETTIENAQKITLGQVDNGTLATAVNCADTLQIVRHGIVESYVIPKHLIDDLLLKMAVIECDNKRLLGERVAESIGLPTNRYFHDFRFDTEAIKKASEEIGRAAEKIRLEDVFKCPPVSAKERAMAGTNAGPIANANCRHCLDPNCQRLASHCLFDRYWLTQPMIMSKQPVVIKTMTGRNVDV</sequence>
<accession>A0ABT5WGX2</accession>
<dbReference type="RefSeq" id="WP_255896410.1">
    <property type="nucleotide sequence ID" value="NZ_JAMZEG020000003.1"/>
</dbReference>
<evidence type="ECO:0000313" key="1">
    <source>
        <dbReference type="EMBL" id="MDE8603917.1"/>
    </source>
</evidence>
<gene>
    <name evidence="1" type="ORF">M3I01_013520</name>
</gene>
<organism evidence="1 2">
    <name type="scientific">Marinomonas maritima</name>
    <dbReference type="NCBI Taxonomy" id="2940935"/>
    <lineage>
        <taxon>Bacteria</taxon>
        <taxon>Pseudomonadati</taxon>
        <taxon>Pseudomonadota</taxon>
        <taxon>Gammaproteobacteria</taxon>
        <taxon>Oceanospirillales</taxon>
        <taxon>Oceanospirillaceae</taxon>
        <taxon>Marinomonas</taxon>
    </lineage>
</organism>
<evidence type="ECO:0000313" key="2">
    <source>
        <dbReference type="Proteomes" id="UP001139522"/>
    </source>
</evidence>
<protein>
    <submittedName>
        <fullName evidence="1">Uncharacterized protein</fullName>
    </submittedName>
</protein>
<comment type="caution">
    <text evidence="1">The sequence shown here is derived from an EMBL/GenBank/DDBJ whole genome shotgun (WGS) entry which is preliminary data.</text>
</comment>
<proteinExistence type="predicted"/>
<keyword evidence="2" id="KW-1185">Reference proteome</keyword>
<name>A0ABT5WGX2_9GAMM</name>
<dbReference type="Proteomes" id="UP001139522">
    <property type="component" value="Unassembled WGS sequence"/>
</dbReference>
<reference evidence="1" key="1">
    <citation type="submission" date="2023-01" db="EMBL/GenBank/DDBJ databases">
        <title>Psychroserpens sp. MSW6 and Marinomonas sp. RSW2, isolated from seawater.</title>
        <authorList>
            <person name="Kristyanto S."/>
            <person name="Jung J."/>
            <person name="Kim J.M."/>
            <person name="Jeon C.O."/>
        </authorList>
    </citation>
    <scope>NUCLEOTIDE SEQUENCE</scope>
    <source>
        <strain evidence="1">RSW2</strain>
    </source>
</reference>
<dbReference type="EMBL" id="JAMZEG020000003">
    <property type="protein sequence ID" value="MDE8603917.1"/>
    <property type="molecule type" value="Genomic_DNA"/>
</dbReference>